<feature type="compositionally biased region" description="Basic and acidic residues" evidence="1">
    <location>
        <begin position="62"/>
        <end position="75"/>
    </location>
</feature>
<protein>
    <recommendedName>
        <fullName evidence="5">YncE family protein</fullName>
    </recommendedName>
</protein>
<feature type="region of interest" description="Disordered" evidence="1">
    <location>
        <begin position="36"/>
        <end position="77"/>
    </location>
</feature>
<feature type="chain" id="PRO_5022914474" description="YncE family protein" evidence="2">
    <location>
        <begin position="28"/>
        <end position="419"/>
    </location>
</feature>
<comment type="caution">
    <text evidence="3">The sequence shown here is derived from an EMBL/GenBank/DDBJ whole genome shotgun (WGS) entry which is preliminary data.</text>
</comment>
<dbReference type="PANTHER" id="PTHR47197">
    <property type="entry name" value="PROTEIN NIRF"/>
    <property type="match status" value="1"/>
</dbReference>
<dbReference type="PANTHER" id="PTHR47197:SF3">
    <property type="entry name" value="DIHYDRO-HEME D1 DEHYDROGENASE"/>
    <property type="match status" value="1"/>
</dbReference>
<dbReference type="Proteomes" id="UP000322634">
    <property type="component" value="Unassembled WGS sequence"/>
</dbReference>
<feature type="region of interest" description="Disordered" evidence="1">
    <location>
        <begin position="189"/>
        <end position="211"/>
    </location>
</feature>
<dbReference type="RefSeq" id="WP_148354269.1">
    <property type="nucleotide sequence ID" value="NZ_JBHSBF010000024.1"/>
</dbReference>
<evidence type="ECO:0008006" key="5">
    <source>
        <dbReference type="Google" id="ProtNLM"/>
    </source>
</evidence>
<dbReference type="Gene3D" id="2.130.10.10">
    <property type="entry name" value="YVTN repeat-like/Quinoprotein amine dehydrogenase"/>
    <property type="match status" value="1"/>
</dbReference>
<evidence type="ECO:0000313" key="4">
    <source>
        <dbReference type="Proteomes" id="UP000322634"/>
    </source>
</evidence>
<dbReference type="AlphaFoldDB" id="A0A5D0TVL8"/>
<evidence type="ECO:0000256" key="1">
    <source>
        <dbReference type="SAM" id="MobiDB-lite"/>
    </source>
</evidence>
<accession>A0A5D0TVL8</accession>
<organism evidence="3 4">
    <name type="scientific">Actinomadura syzygii</name>
    <dbReference type="NCBI Taxonomy" id="1427538"/>
    <lineage>
        <taxon>Bacteria</taxon>
        <taxon>Bacillati</taxon>
        <taxon>Actinomycetota</taxon>
        <taxon>Actinomycetes</taxon>
        <taxon>Streptosporangiales</taxon>
        <taxon>Thermomonosporaceae</taxon>
        <taxon>Actinomadura</taxon>
    </lineage>
</organism>
<dbReference type="InterPro" id="IPR015943">
    <property type="entry name" value="WD40/YVTN_repeat-like_dom_sf"/>
</dbReference>
<gene>
    <name evidence="3" type="ORF">FXF65_34535</name>
</gene>
<keyword evidence="4" id="KW-1185">Reference proteome</keyword>
<proteinExistence type="predicted"/>
<sequence length="419" mass="43028">MGPRGRRTRHAALPVAAALGLALTGGAAGGCTSPVPFYRPGEGPPDQPVVGLGGPAPYQPPRADRGHRTAPDSGRRNAAPAVVNVYASAGPGMVAPAARGTPPRLYVANGPRVDVVDPSGPRVVARLPAWAAAVVPSWDLRRLWAADPMRGQLVPVGSRGVGRAYYVPVASPAGLYFTPDGRDALVLAVPPSGSGGRGGSSPHDEPGRVDVRDPRTMLRKATVPLPCAAGHADFVADGSALVATCPAAGGLTRVDLAGRRVSGVLRLPDGARPGDLRLSPDGAVFYVADPVKGGLWLVDARRLVLLGFVPAAPGARGLAVSRDARRLFVVGDGVLAAVDFAARRVTSRWPLPSVNSPAPGGVSSDGTLLWLADAAGLVYAVSTRTGRVVHRLWVGGHPTSLRLSPQPGRYSLGGTGLYR</sequence>
<reference evidence="3 4" key="1">
    <citation type="submission" date="2019-08" db="EMBL/GenBank/DDBJ databases">
        <title>Actinomadura sp. nov. CYP1-5 isolated from mountain soil.</title>
        <authorList>
            <person name="Songsumanus A."/>
            <person name="Kuncharoen N."/>
            <person name="Kudo T."/>
            <person name="Yuki M."/>
            <person name="Igarashi Y."/>
            <person name="Tanasupawat S."/>
        </authorList>
    </citation>
    <scope>NUCLEOTIDE SEQUENCE [LARGE SCALE GENOMIC DNA]</scope>
    <source>
        <strain evidence="3 4">GKU157</strain>
    </source>
</reference>
<evidence type="ECO:0000313" key="3">
    <source>
        <dbReference type="EMBL" id="TYC09375.1"/>
    </source>
</evidence>
<evidence type="ECO:0000256" key="2">
    <source>
        <dbReference type="SAM" id="SignalP"/>
    </source>
</evidence>
<feature type="signal peptide" evidence="2">
    <location>
        <begin position="1"/>
        <end position="27"/>
    </location>
</feature>
<dbReference type="InterPro" id="IPR011044">
    <property type="entry name" value="Quino_amine_DH_bsu"/>
</dbReference>
<dbReference type="EMBL" id="VSFF01000014">
    <property type="protein sequence ID" value="TYC09375.1"/>
    <property type="molecule type" value="Genomic_DNA"/>
</dbReference>
<dbReference type="InterPro" id="IPR051200">
    <property type="entry name" value="Host-pathogen_enzymatic-act"/>
</dbReference>
<dbReference type="OrthoDB" id="145213at2"/>
<name>A0A5D0TVL8_9ACTN</name>
<feature type="compositionally biased region" description="Basic and acidic residues" evidence="1">
    <location>
        <begin position="202"/>
        <end position="211"/>
    </location>
</feature>
<dbReference type="PROSITE" id="PS51257">
    <property type="entry name" value="PROKAR_LIPOPROTEIN"/>
    <property type="match status" value="1"/>
</dbReference>
<dbReference type="SUPFAM" id="SSF50969">
    <property type="entry name" value="YVTN repeat-like/Quinoprotein amine dehydrogenase"/>
    <property type="match status" value="1"/>
</dbReference>
<keyword evidence="2" id="KW-0732">Signal</keyword>